<dbReference type="PANTHER" id="PTHR11803">
    <property type="entry name" value="2-IMINOBUTANOATE/2-IMINOPROPANOATE DEAMINASE RIDA"/>
    <property type="match status" value="1"/>
</dbReference>
<dbReference type="InterPro" id="IPR006175">
    <property type="entry name" value="YjgF/YER057c/UK114"/>
</dbReference>
<evidence type="ECO:0000256" key="1">
    <source>
        <dbReference type="ARBA" id="ARBA00010552"/>
    </source>
</evidence>
<evidence type="ECO:0000313" key="3">
    <source>
        <dbReference type="Proteomes" id="UP001430804"/>
    </source>
</evidence>
<sequence>MKIDNVNPFSWGEQFMNQGRVISGETRTLFTSGQIAWQDDANSPVGISEYEPGNFRAQFERALWSLDQVLTEADMSRDDIQHIKFYVTDIDAAMANLDVMMDYLGDNRPPQSLIGVAALVLPGLMIEIEAVAVK</sequence>
<proteinExistence type="inferred from homology"/>
<name>A0ABS6WM37_9HYPH</name>
<dbReference type="Proteomes" id="UP001430804">
    <property type="component" value="Unassembled WGS sequence"/>
</dbReference>
<organism evidence="2 3">
    <name type="scientific">Pseudohoeflea coraliihabitans</name>
    <dbReference type="NCBI Taxonomy" id="2860393"/>
    <lineage>
        <taxon>Bacteria</taxon>
        <taxon>Pseudomonadati</taxon>
        <taxon>Pseudomonadota</taxon>
        <taxon>Alphaproteobacteria</taxon>
        <taxon>Hyphomicrobiales</taxon>
        <taxon>Rhizobiaceae</taxon>
        <taxon>Pseudohoeflea</taxon>
    </lineage>
</organism>
<keyword evidence="3" id="KW-1185">Reference proteome</keyword>
<dbReference type="EMBL" id="JAHWQX010000002">
    <property type="protein sequence ID" value="MBW3097031.1"/>
    <property type="molecule type" value="Genomic_DNA"/>
</dbReference>
<gene>
    <name evidence="2" type="ORF">KY465_07045</name>
</gene>
<dbReference type="CDD" id="cd00448">
    <property type="entry name" value="YjgF_YER057c_UK114_family"/>
    <property type="match status" value="1"/>
</dbReference>
<protein>
    <submittedName>
        <fullName evidence="2">RidA family protein</fullName>
    </submittedName>
</protein>
<dbReference type="RefSeq" id="WP_219200978.1">
    <property type="nucleotide sequence ID" value="NZ_JAHWQX010000002.1"/>
</dbReference>
<accession>A0ABS6WM37</accession>
<reference evidence="2" key="1">
    <citation type="submission" date="2021-07" db="EMBL/GenBank/DDBJ databases">
        <title>Pseudohoeflea marina sp. nov. a polyhydroxyalcanoate-producing bacterium.</title>
        <authorList>
            <person name="Zheng W."/>
            <person name="Yu S."/>
            <person name="Huang Y."/>
        </authorList>
    </citation>
    <scope>NUCLEOTIDE SEQUENCE</scope>
    <source>
        <strain evidence="2">DP4N28-3</strain>
    </source>
</reference>
<comment type="caution">
    <text evidence="2">The sequence shown here is derived from an EMBL/GenBank/DDBJ whole genome shotgun (WGS) entry which is preliminary data.</text>
</comment>
<dbReference type="Pfam" id="PF01042">
    <property type="entry name" value="Ribonuc_L-PSP"/>
    <property type="match status" value="1"/>
</dbReference>
<comment type="similarity">
    <text evidence="1">Belongs to the RutC family.</text>
</comment>
<evidence type="ECO:0000313" key="2">
    <source>
        <dbReference type="EMBL" id="MBW3097031.1"/>
    </source>
</evidence>
<dbReference type="PANTHER" id="PTHR11803:SF58">
    <property type="entry name" value="PROTEIN HMF1-RELATED"/>
    <property type="match status" value="1"/>
</dbReference>